<evidence type="ECO:0000313" key="2">
    <source>
        <dbReference type="EMBL" id="PNH02777.1"/>
    </source>
</evidence>
<feature type="region of interest" description="Disordered" evidence="1">
    <location>
        <begin position="509"/>
        <end position="541"/>
    </location>
</feature>
<protein>
    <submittedName>
        <fullName evidence="2">Uncharacterized protein</fullName>
    </submittedName>
</protein>
<dbReference type="Pfam" id="PF13245">
    <property type="entry name" value="AAA_19"/>
    <property type="match status" value="1"/>
</dbReference>
<organism evidence="2 3">
    <name type="scientific">Tetrabaena socialis</name>
    <dbReference type="NCBI Taxonomy" id="47790"/>
    <lineage>
        <taxon>Eukaryota</taxon>
        <taxon>Viridiplantae</taxon>
        <taxon>Chlorophyta</taxon>
        <taxon>core chlorophytes</taxon>
        <taxon>Chlorophyceae</taxon>
        <taxon>CS clade</taxon>
        <taxon>Chlamydomonadales</taxon>
        <taxon>Tetrabaenaceae</taxon>
        <taxon>Tetrabaena</taxon>
    </lineage>
</organism>
<dbReference type="SUPFAM" id="SSF52540">
    <property type="entry name" value="P-loop containing nucleoside triphosphate hydrolases"/>
    <property type="match status" value="2"/>
</dbReference>
<reference evidence="2 3" key="1">
    <citation type="journal article" date="2017" name="Mol. Biol. Evol.">
        <title>The 4-celled Tetrabaena socialis nuclear genome reveals the essential components for genetic control of cell number at the origin of multicellularity in the volvocine lineage.</title>
        <authorList>
            <person name="Featherston J."/>
            <person name="Arakaki Y."/>
            <person name="Hanschen E.R."/>
            <person name="Ferris P.J."/>
            <person name="Michod R.E."/>
            <person name="Olson B.J.S.C."/>
            <person name="Nozaki H."/>
            <person name="Durand P.M."/>
        </authorList>
    </citation>
    <scope>NUCLEOTIDE SEQUENCE [LARGE SCALE GENOMIC DNA]</scope>
    <source>
        <strain evidence="2 3">NIES-571</strain>
    </source>
</reference>
<feature type="region of interest" description="Disordered" evidence="1">
    <location>
        <begin position="96"/>
        <end position="126"/>
    </location>
</feature>
<sequence>MHVTQLHTNVHPVHWKLPLRPAVEDDSTKEDANRFYAFVLGVFAAYRNRPTPTGCSLREVYNAWRRRLRYSAIGRRYLDVVDRMLHNIASRAASDQCARQRAKDRKAAEATHSSDDESVASGMEGEAVEGLEPVDTAWKPEADNFETIFPADMEPDLDAARQFDRTKPAGEYAYQAVTRCADTVLPCGHGLGTGKSYFVRQADDADEANVREAVRRLKDTKDKAAQPNPATQQPLSQQTESLHLVCNGRHVQACVRIVNHYNDTEPPIIKHLAPGSDLPYHLLDVPPTIEQTIQLFTLATEQGVAFMQMARAFLAQQQRTPHQPCRAIIIGGPGTGKSQIIKALLWFVFQHGNTNWLTTTAYTWTAVLQLNTTHHRGYSTTTAFQLEAFKTPDRPRVNSTETVRRYVSKDGTGGLTFDEMSFISDSHWGGIAQSIRDNLIRLPWLQRGSPEYNLLAGRPTLMMGDPTQHPPVKGDPIYTHAAKLATNTMYLEELMSGILTPEEATEAIQGPDATTAAPAATTATKAGKKKKDEAEKSGKVALPPAFPGAKAKPRTCMYGAYKAKRILYGNFVYRSFNMVFMLEKQQRQTNNASGRLLTELATAFSGGDNLVRELNARVVPNLETLAAQDVRVVVQRNDLRHALNTRVMKARAVAVGARVVTWKAQHGQADCGPLNKAGVTLALSRDPKEFDFFTPDTVYFEGAKFVIIHNDGPVVGACRNNLTWRITNLADYSSTNGTFLVAPRTVTTDEIELKSTSDLGNGPVKKVKLSRRNIPLGDAYVVTDHFVQGSSFKDACWVADFTPPPGGIDRASILVMLTRFKSMDHVKVLRPLYDERHPASFKAVVDAYVRAAPLSYDLKADLQRLKTLSIVTRNELAADFELMDQLIAARQQEP</sequence>
<dbReference type="InterPro" id="IPR027417">
    <property type="entry name" value="P-loop_NTPase"/>
</dbReference>
<dbReference type="Proteomes" id="UP000236333">
    <property type="component" value="Unassembled WGS sequence"/>
</dbReference>
<dbReference type="Gene3D" id="3.40.50.300">
    <property type="entry name" value="P-loop containing nucleotide triphosphate hydrolases"/>
    <property type="match status" value="1"/>
</dbReference>
<evidence type="ECO:0000313" key="3">
    <source>
        <dbReference type="Proteomes" id="UP000236333"/>
    </source>
</evidence>
<keyword evidence="3" id="KW-1185">Reference proteome</keyword>
<feature type="compositionally biased region" description="Low complexity" evidence="1">
    <location>
        <begin position="510"/>
        <end position="525"/>
    </location>
</feature>
<proteinExistence type="predicted"/>
<evidence type="ECO:0000256" key="1">
    <source>
        <dbReference type="SAM" id="MobiDB-lite"/>
    </source>
</evidence>
<comment type="caution">
    <text evidence="2">The sequence shown here is derived from an EMBL/GenBank/DDBJ whole genome shotgun (WGS) entry which is preliminary data.</text>
</comment>
<dbReference type="OrthoDB" id="2986975at2759"/>
<dbReference type="EMBL" id="PGGS01000597">
    <property type="protein sequence ID" value="PNH02777.1"/>
    <property type="molecule type" value="Genomic_DNA"/>
</dbReference>
<name>A0A2J7ZR87_9CHLO</name>
<accession>A0A2J7ZR87</accession>
<feature type="compositionally biased region" description="Basic and acidic residues" evidence="1">
    <location>
        <begin position="105"/>
        <end position="115"/>
    </location>
</feature>
<dbReference type="AlphaFoldDB" id="A0A2J7ZR87"/>
<gene>
    <name evidence="2" type="ORF">TSOC_011205</name>
</gene>